<reference evidence="2 3" key="1">
    <citation type="journal article" date="2018" name="PLoS ONE">
        <title>The draft genome of Kipferlia bialata reveals reductive genome evolution in fornicate parasites.</title>
        <authorList>
            <person name="Tanifuji G."/>
            <person name="Takabayashi S."/>
            <person name="Kume K."/>
            <person name="Takagi M."/>
            <person name="Nakayama T."/>
            <person name="Kamikawa R."/>
            <person name="Inagaki Y."/>
            <person name="Hashimoto T."/>
        </authorList>
    </citation>
    <scope>NUCLEOTIDE SEQUENCE [LARGE SCALE GENOMIC DNA]</scope>
    <source>
        <strain evidence="2">NY0173</strain>
    </source>
</reference>
<evidence type="ECO:0000256" key="1">
    <source>
        <dbReference type="SAM" id="Coils"/>
    </source>
</evidence>
<name>A0A9K3GKV5_9EUKA</name>
<keyword evidence="1" id="KW-0175">Coiled coil</keyword>
<dbReference type="AlphaFoldDB" id="A0A9K3GKV5"/>
<feature type="coiled-coil region" evidence="1">
    <location>
        <begin position="14"/>
        <end position="84"/>
    </location>
</feature>
<proteinExistence type="predicted"/>
<protein>
    <submittedName>
        <fullName evidence="2">Uncharacterized protein</fullName>
    </submittedName>
</protein>
<evidence type="ECO:0000313" key="3">
    <source>
        <dbReference type="Proteomes" id="UP000265618"/>
    </source>
</evidence>
<sequence length="174" mass="19441">MAKASSKELFARLLSTLDAEAREEDFEAQRAEEEERALRMQRRRAQQLKAARQVKARDYDNLDQRELLQAVKALQKQVNVLTRATIQGKGPVVVTASQKKAMARPPQVNYQANARKNRTTERQTPAKKAVVVRFKGDKGVVAAPKQAKRTITVNFTRKASSGAGKGRGSVKKRN</sequence>
<gene>
    <name evidence="2" type="ORF">KIPB_007671</name>
</gene>
<dbReference type="EMBL" id="BDIP01002211">
    <property type="protein sequence ID" value="GIQ85920.1"/>
    <property type="molecule type" value="Genomic_DNA"/>
</dbReference>
<dbReference type="Proteomes" id="UP000265618">
    <property type="component" value="Unassembled WGS sequence"/>
</dbReference>
<evidence type="ECO:0000313" key="2">
    <source>
        <dbReference type="EMBL" id="GIQ85920.1"/>
    </source>
</evidence>
<accession>A0A9K3GKV5</accession>
<organism evidence="2 3">
    <name type="scientific">Kipferlia bialata</name>
    <dbReference type="NCBI Taxonomy" id="797122"/>
    <lineage>
        <taxon>Eukaryota</taxon>
        <taxon>Metamonada</taxon>
        <taxon>Carpediemonas-like organisms</taxon>
        <taxon>Kipferlia</taxon>
    </lineage>
</organism>
<keyword evidence="3" id="KW-1185">Reference proteome</keyword>
<comment type="caution">
    <text evidence="2">The sequence shown here is derived from an EMBL/GenBank/DDBJ whole genome shotgun (WGS) entry which is preliminary data.</text>
</comment>